<accession>A0A974W6E9</accession>
<gene>
    <name evidence="2" type="ORF">JWS13_27425</name>
</gene>
<dbReference type="Proteomes" id="UP000662986">
    <property type="component" value="Chromosome"/>
</dbReference>
<dbReference type="InterPro" id="IPR036637">
    <property type="entry name" value="Phosphohistidine_dom_sf"/>
</dbReference>
<dbReference type="RefSeq" id="WP_206008464.1">
    <property type="nucleotide sequence ID" value="NZ_CP070619.1"/>
</dbReference>
<dbReference type="EMBL" id="CP070619">
    <property type="protein sequence ID" value="QSE92099.1"/>
    <property type="molecule type" value="Genomic_DNA"/>
</dbReference>
<reference evidence="2 3" key="2">
    <citation type="journal article" date="2022" name="Arch. Microbiol.">
        <title>Rhodococcus pseudokoreensis sp. nov. isolated from the rhizosphere of young M26 apple rootstocks.</title>
        <authorList>
            <person name="Kampfer P."/>
            <person name="Glaeser S.P."/>
            <person name="Blom J."/>
            <person name="Wolf J."/>
            <person name="Benning S."/>
            <person name="Schloter M."/>
            <person name="Neumann-Schaal M."/>
        </authorList>
    </citation>
    <scope>NUCLEOTIDE SEQUENCE [LARGE SCALE GENOMIC DNA]</scope>
    <source>
        <strain evidence="2 3">R79</strain>
    </source>
</reference>
<dbReference type="InterPro" id="IPR008279">
    <property type="entry name" value="PEP-util_enz_mobile_dom"/>
</dbReference>
<evidence type="ECO:0000313" key="2">
    <source>
        <dbReference type="EMBL" id="QSE92099.1"/>
    </source>
</evidence>
<dbReference type="Gene3D" id="3.50.30.10">
    <property type="entry name" value="Phosphohistidine domain"/>
    <property type="match status" value="1"/>
</dbReference>
<dbReference type="PANTHER" id="PTHR43615">
    <property type="entry name" value="PHOSPHOENOLPYRUVATE SYNTHASE-RELATED"/>
    <property type="match status" value="1"/>
</dbReference>
<evidence type="ECO:0000313" key="3">
    <source>
        <dbReference type="Proteomes" id="UP000662986"/>
    </source>
</evidence>
<dbReference type="PANTHER" id="PTHR43615:SF1">
    <property type="entry name" value="PPDK_N DOMAIN-CONTAINING PROTEIN"/>
    <property type="match status" value="1"/>
</dbReference>
<sequence>MASDEDTAATLTAAISSGQRFFRMRESIKDALVRAVHEVRLPLVELGQRLATRHALSSPLDIFYALDAELDEIVTGEADLNAELRVRADEFDDLRRRVPPPIVMNGTPIAPIDTWPLRAAASAATGSVPGTSLAGIGAAPGVAEGPARVVADLAEVEDLDPGEILVCAVTDPSWTPLLMVAGAVVCQVGAEGSHAAVISRELGIACVMSVRNVLQKIVTGQRLRVDGAAGTVEILT</sequence>
<feature type="domain" description="PEP-utilising enzyme mobile" evidence="1">
    <location>
        <begin position="160"/>
        <end position="230"/>
    </location>
</feature>
<dbReference type="SUPFAM" id="SSF52009">
    <property type="entry name" value="Phosphohistidine domain"/>
    <property type="match status" value="1"/>
</dbReference>
<evidence type="ECO:0000259" key="1">
    <source>
        <dbReference type="Pfam" id="PF00391"/>
    </source>
</evidence>
<reference evidence="2 3" key="1">
    <citation type="journal article" date="2021" name="Microbiol. Resour. Announc.">
        <title>Complete Genome Sequences of Two Rhodococcus sp. Strains with Large and Linear Chromosomes, Isolated from Apple Rhizosphere.</title>
        <authorList>
            <person name="Benning S."/>
            <person name="Brugnone N."/>
            <person name="Siani R."/>
            <person name="Kublik S."/>
            <person name="Schloter M."/>
            <person name="Rad V."/>
        </authorList>
    </citation>
    <scope>NUCLEOTIDE SEQUENCE [LARGE SCALE GENOMIC DNA]</scope>
    <source>
        <strain evidence="2 3">R79</strain>
    </source>
</reference>
<dbReference type="InterPro" id="IPR051549">
    <property type="entry name" value="PEP_Utilizing_Enz"/>
</dbReference>
<organism evidence="2 3">
    <name type="scientific">Rhodococcus pseudokoreensis</name>
    <dbReference type="NCBI Taxonomy" id="2811421"/>
    <lineage>
        <taxon>Bacteria</taxon>
        <taxon>Bacillati</taxon>
        <taxon>Actinomycetota</taxon>
        <taxon>Actinomycetes</taxon>
        <taxon>Mycobacteriales</taxon>
        <taxon>Nocardiaceae</taxon>
        <taxon>Rhodococcus</taxon>
    </lineage>
</organism>
<protein>
    <recommendedName>
        <fullName evidence="1">PEP-utilising enzyme mobile domain-containing protein</fullName>
    </recommendedName>
</protein>
<proteinExistence type="predicted"/>
<dbReference type="Pfam" id="PF00391">
    <property type="entry name" value="PEP-utilizers"/>
    <property type="match status" value="1"/>
</dbReference>
<name>A0A974W6E9_9NOCA</name>
<keyword evidence="3" id="KW-1185">Reference proteome</keyword>